<proteinExistence type="predicted"/>
<gene>
    <name evidence="1" type="ORF">SAMN06265373_104156</name>
</gene>
<accession>A0ABY1P263</accession>
<evidence type="ECO:0000313" key="2">
    <source>
        <dbReference type="Proteomes" id="UP001157961"/>
    </source>
</evidence>
<evidence type="ECO:0000313" key="1">
    <source>
        <dbReference type="EMBL" id="SMP22312.1"/>
    </source>
</evidence>
<dbReference type="Proteomes" id="UP001157961">
    <property type="component" value="Unassembled WGS sequence"/>
</dbReference>
<sequence>MFFSALVLSALVPLVLIYQRGQPQPVAITRNDAAVRRGQFRGRPCPKSF</sequence>
<comment type="caution">
    <text evidence="1">The sequence shown here is derived from an EMBL/GenBank/DDBJ whole genome shotgun (WGS) entry which is preliminary data.</text>
</comment>
<name>A0ABY1P263_9RHOB</name>
<reference evidence="1 2" key="1">
    <citation type="submission" date="2017-05" db="EMBL/GenBank/DDBJ databases">
        <authorList>
            <person name="Varghese N."/>
            <person name="Submissions S."/>
        </authorList>
    </citation>
    <scope>NUCLEOTIDE SEQUENCE [LARGE SCALE GENOMIC DNA]</scope>
    <source>
        <strain evidence="1 2">DSM 29734</strain>
    </source>
</reference>
<organism evidence="1 2">
    <name type="scientific">Shimia sagamensis</name>
    <dbReference type="NCBI Taxonomy" id="1566352"/>
    <lineage>
        <taxon>Bacteria</taxon>
        <taxon>Pseudomonadati</taxon>
        <taxon>Pseudomonadota</taxon>
        <taxon>Alphaproteobacteria</taxon>
        <taxon>Rhodobacterales</taxon>
        <taxon>Roseobacteraceae</taxon>
    </lineage>
</organism>
<dbReference type="EMBL" id="FXTY01000004">
    <property type="protein sequence ID" value="SMP22312.1"/>
    <property type="molecule type" value="Genomic_DNA"/>
</dbReference>
<protein>
    <submittedName>
        <fullName evidence="1">Uncharacterized protein</fullName>
    </submittedName>
</protein>
<keyword evidence="2" id="KW-1185">Reference proteome</keyword>